<comment type="similarity">
    <text evidence="1">Belongs to the 5'-nucleotidase family.</text>
</comment>
<dbReference type="InterPro" id="IPR006179">
    <property type="entry name" value="5_nucleotidase/apyrase"/>
</dbReference>
<dbReference type="GO" id="GO:0046872">
    <property type="term" value="F:metal ion binding"/>
    <property type="evidence" value="ECO:0007669"/>
    <property type="project" value="InterPro"/>
</dbReference>
<comment type="caution">
    <text evidence="3">The sequence shown here is derived from an EMBL/GenBank/DDBJ whole genome shotgun (WGS) entry which is preliminary data.</text>
</comment>
<dbReference type="Gene3D" id="3.60.21.10">
    <property type="match status" value="1"/>
</dbReference>
<gene>
    <name evidence="3" type="ORF">DCM90_09245</name>
</gene>
<dbReference type="SUPFAM" id="SSF55816">
    <property type="entry name" value="5'-nucleotidase (syn. UDP-sugar hydrolase), C-terminal domain"/>
    <property type="match status" value="1"/>
</dbReference>
<proteinExistence type="inferred from homology"/>
<dbReference type="AlphaFoldDB" id="A0A2V1MZN1"/>
<evidence type="ECO:0000313" key="3">
    <source>
        <dbReference type="EMBL" id="PWF99614.1"/>
    </source>
</evidence>
<dbReference type="InterPro" id="IPR008334">
    <property type="entry name" value="5'-Nucleotdase_C"/>
</dbReference>
<name>A0A2V1MZN1_9LACO</name>
<dbReference type="InterPro" id="IPR011240">
    <property type="entry name" value="Pesterase_YunD"/>
</dbReference>
<keyword evidence="1" id="KW-0547">Nucleotide-binding</keyword>
<dbReference type="PRINTS" id="PR01607">
    <property type="entry name" value="APYRASEFAMLY"/>
</dbReference>
<dbReference type="Pfam" id="PF02872">
    <property type="entry name" value="5_nucleotid_C"/>
    <property type="match status" value="1"/>
</dbReference>
<dbReference type="CDD" id="cd00845">
    <property type="entry name" value="MPP_UshA_N_like"/>
    <property type="match status" value="1"/>
</dbReference>
<dbReference type="InterPro" id="IPR006146">
    <property type="entry name" value="5'-Nucleotdase_CS"/>
</dbReference>
<dbReference type="Gene3D" id="3.90.780.10">
    <property type="entry name" value="5'-Nucleotidase, C-terminal domain"/>
    <property type="match status" value="1"/>
</dbReference>
<sequence length="469" mass="52909">MEQITILHTNDLHSHFENWPRIRRYLQATQREIQEQHQTVLTFDLGDHCDRVHPLTEATGGHINVQLLNQIHYDGVTIGNNEGLGFNHAQLDHLYDNANFDVILGDIRDEKTNRVPDWAIDHKLITEPSGTRILVLGLTAPYLLTYPLVGWRPESVMAALSELLDAYRDRADLCILLSHLGLDVDRQIAKRFPQIQIIIGSHTHHLLENGEVVNDSLLAAAGKWGEYVGRIDLSVDDQHQLVSASASVTAVRTLPVLAEDQSEIDHYEELGEELLSEREIAALPMPMVAQPKGQPQIITVGLQAIAEYAHTDAAILNSGLFLSGLPEGIVNANQLHQILPHAIHVMKVTLTGYDVWRLVNEMESCRQFLRHFPIKGMGFRGKIFGEINYLGIQFDETTGRVTWRGEDLNPHRRYTIAMLDNYLFIPFFPTIKLVGTAEILFNQLLRDVVGHYLANHYPIEGGRRKTDGS</sequence>
<reference evidence="3 4" key="1">
    <citation type="journal article" date="2018" name="Int. J. Syst. Evol. Microbiol.">
        <title>Lactobacillus bambusae sp. nov., isolated from a traditional fermented Ma-bamboo shoots of Taiwan.</title>
        <authorList>
            <person name="Wang L.-T."/>
        </authorList>
    </citation>
    <scope>NUCLEOTIDE SEQUENCE [LARGE SCALE GENOMIC DNA]</scope>
    <source>
        <strain evidence="3 4">BS-W1</strain>
    </source>
</reference>
<feature type="domain" description="5'-Nucleotidase C-terminal" evidence="2">
    <location>
        <begin position="292"/>
        <end position="420"/>
    </location>
</feature>
<dbReference type="SUPFAM" id="SSF56300">
    <property type="entry name" value="Metallo-dependent phosphatases"/>
    <property type="match status" value="1"/>
</dbReference>
<dbReference type="RefSeq" id="WP_109251072.1">
    <property type="nucleotide sequence ID" value="NZ_QCXQ01000006.1"/>
</dbReference>
<dbReference type="OrthoDB" id="9793179at2"/>
<dbReference type="PIRSF" id="PIRSF036361">
    <property type="entry name" value="YunD"/>
    <property type="match status" value="1"/>
</dbReference>
<dbReference type="GO" id="GO:0000166">
    <property type="term" value="F:nucleotide binding"/>
    <property type="evidence" value="ECO:0007669"/>
    <property type="project" value="UniProtKB-KW"/>
</dbReference>
<dbReference type="GO" id="GO:0030288">
    <property type="term" value="C:outer membrane-bounded periplasmic space"/>
    <property type="evidence" value="ECO:0007669"/>
    <property type="project" value="TreeGrafter"/>
</dbReference>
<keyword evidence="1" id="KW-0378">Hydrolase</keyword>
<dbReference type="PROSITE" id="PS00785">
    <property type="entry name" value="5_NUCLEOTIDASE_1"/>
    <property type="match status" value="1"/>
</dbReference>
<protein>
    <submittedName>
        <fullName evidence="3">Multifunctional 2',3'-cyclic-nucleotide 2'-phosphodiesterase/5'-nucleotidase/3'-nucleotidase</fullName>
    </submittedName>
</protein>
<dbReference type="GO" id="GO:0008768">
    <property type="term" value="F:UDP-sugar diphosphatase activity"/>
    <property type="evidence" value="ECO:0007669"/>
    <property type="project" value="TreeGrafter"/>
</dbReference>
<dbReference type="GO" id="GO:0008253">
    <property type="term" value="F:5'-nucleotidase activity"/>
    <property type="evidence" value="ECO:0007669"/>
    <property type="project" value="TreeGrafter"/>
</dbReference>
<dbReference type="PANTHER" id="PTHR11575">
    <property type="entry name" value="5'-NUCLEOTIDASE-RELATED"/>
    <property type="match status" value="1"/>
</dbReference>
<keyword evidence="4" id="KW-1185">Reference proteome</keyword>
<dbReference type="Proteomes" id="UP000245080">
    <property type="component" value="Unassembled WGS sequence"/>
</dbReference>
<accession>A0A2V1MZN1</accession>
<organism evidence="3 4">
    <name type="scientific">Levilactobacillus bambusae</name>
    <dbReference type="NCBI Taxonomy" id="2024736"/>
    <lineage>
        <taxon>Bacteria</taxon>
        <taxon>Bacillati</taxon>
        <taxon>Bacillota</taxon>
        <taxon>Bacilli</taxon>
        <taxon>Lactobacillales</taxon>
        <taxon>Lactobacillaceae</taxon>
        <taxon>Levilactobacillus</taxon>
    </lineage>
</organism>
<dbReference type="GO" id="GO:0009166">
    <property type="term" value="P:nucleotide catabolic process"/>
    <property type="evidence" value="ECO:0007669"/>
    <property type="project" value="InterPro"/>
</dbReference>
<dbReference type="EMBL" id="QCXQ01000006">
    <property type="protein sequence ID" value="PWF99614.1"/>
    <property type="molecule type" value="Genomic_DNA"/>
</dbReference>
<dbReference type="PANTHER" id="PTHR11575:SF23">
    <property type="entry name" value="5-NUCLEOTIDASE FAMILY PROTEIN"/>
    <property type="match status" value="1"/>
</dbReference>
<dbReference type="InterPro" id="IPR029052">
    <property type="entry name" value="Metallo-depent_PP-like"/>
</dbReference>
<evidence type="ECO:0000256" key="1">
    <source>
        <dbReference type="RuleBase" id="RU362119"/>
    </source>
</evidence>
<evidence type="ECO:0000313" key="4">
    <source>
        <dbReference type="Proteomes" id="UP000245080"/>
    </source>
</evidence>
<dbReference type="InterPro" id="IPR036907">
    <property type="entry name" value="5'-Nucleotdase_C_sf"/>
</dbReference>
<evidence type="ECO:0000259" key="2">
    <source>
        <dbReference type="Pfam" id="PF02872"/>
    </source>
</evidence>